<organism evidence="2 3">
    <name type="scientific">Cricetulus griseus</name>
    <name type="common">Chinese hamster</name>
    <name type="synonym">Cricetulus barabensis griseus</name>
    <dbReference type="NCBI Taxonomy" id="10029"/>
    <lineage>
        <taxon>Eukaryota</taxon>
        <taxon>Metazoa</taxon>
        <taxon>Chordata</taxon>
        <taxon>Craniata</taxon>
        <taxon>Vertebrata</taxon>
        <taxon>Euteleostomi</taxon>
        <taxon>Mammalia</taxon>
        <taxon>Eutheria</taxon>
        <taxon>Euarchontoglires</taxon>
        <taxon>Glires</taxon>
        <taxon>Rodentia</taxon>
        <taxon>Myomorpha</taxon>
        <taxon>Muroidea</taxon>
        <taxon>Cricetidae</taxon>
        <taxon>Cricetinae</taxon>
        <taxon>Cricetulus</taxon>
    </lineage>
</organism>
<protein>
    <submittedName>
        <fullName evidence="2">Uncharacterized protein</fullName>
    </submittedName>
</protein>
<dbReference type="Proteomes" id="UP000001075">
    <property type="component" value="Unassembled WGS sequence"/>
</dbReference>
<name>G3H7I3_CRIGR</name>
<accession>G3H7I3</accession>
<evidence type="ECO:0000256" key="1">
    <source>
        <dbReference type="SAM" id="Phobius"/>
    </source>
</evidence>
<dbReference type="AlphaFoldDB" id="G3H7I3"/>
<gene>
    <name evidence="2" type="ORF">I79_006315</name>
</gene>
<sequence length="60" mass="6995">MGQLYEKEKDEDGLQWREHFWLLRTSAGLGAPFLLVYLVNNWLFSVTSPEPLHIDLLGHL</sequence>
<keyword evidence="1" id="KW-0472">Membrane</keyword>
<evidence type="ECO:0000313" key="2">
    <source>
        <dbReference type="EMBL" id="EGW10147.1"/>
    </source>
</evidence>
<keyword evidence="1" id="KW-0812">Transmembrane</keyword>
<reference evidence="3" key="1">
    <citation type="journal article" date="2011" name="Nat. Biotechnol.">
        <title>The genomic sequence of the Chinese hamster ovary (CHO)-K1 cell line.</title>
        <authorList>
            <person name="Xu X."/>
            <person name="Nagarajan H."/>
            <person name="Lewis N.E."/>
            <person name="Pan S."/>
            <person name="Cai Z."/>
            <person name="Liu X."/>
            <person name="Chen W."/>
            <person name="Xie M."/>
            <person name="Wang W."/>
            <person name="Hammond S."/>
            <person name="Andersen M.R."/>
            <person name="Neff N."/>
            <person name="Passarelli B."/>
            <person name="Koh W."/>
            <person name="Fan H.C."/>
            <person name="Wang J."/>
            <person name="Gui Y."/>
            <person name="Lee K.H."/>
            <person name="Betenbaugh M.J."/>
            <person name="Quake S.R."/>
            <person name="Famili I."/>
            <person name="Palsson B.O."/>
            <person name="Wang J."/>
        </authorList>
    </citation>
    <scope>NUCLEOTIDE SEQUENCE [LARGE SCALE GENOMIC DNA]</scope>
    <source>
        <strain evidence="3">CHO K1 cell line</strain>
    </source>
</reference>
<dbReference type="EMBL" id="JH000195">
    <property type="protein sequence ID" value="EGW10147.1"/>
    <property type="molecule type" value="Genomic_DNA"/>
</dbReference>
<dbReference type="InParanoid" id="G3H7I3"/>
<evidence type="ECO:0000313" key="3">
    <source>
        <dbReference type="Proteomes" id="UP000001075"/>
    </source>
</evidence>
<proteinExistence type="predicted"/>
<keyword evidence="1" id="KW-1133">Transmembrane helix</keyword>
<feature type="transmembrane region" description="Helical" evidence="1">
    <location>
        <begin position="21"/>
        <end position="39"/>
    </location>
</feature>